<dbReference type="RefSeq" id="WP_094529699.1">
    <property type="nucleotide sequence ID" value="NZ_NHPJ01000021.1"/>
</dbReference>
<dbReference type="GO" id="GO:0009331">
    <property type="term" value="C:glycerol-3-phosphate dehydrogenase (FAD) complex"/>
    <property type="evidence" value="ECO:0007669"/>
    <property type="project" value="InterPro"/>
</dbReference>
<dbReference type="InterPro" id="IPR003953">
    <property type="entry name" value="FAD-dep_OxRdtase_2_FAD-bd"/>
</dbReference>
<dbReference type="Proteomes" id="UP000216308">
    <property type="component" value="Unassembled WGS sequence"/>
</dbReference>
<feature type="region of interest" description="Disordered" evidence="4">
    <location>
        <begin position="57"/>
        <end position="87"/>
    </location>
</feature>
<keyword evidence="2" id="KW-0288">FMN</keyword>
<evidence type="ECO:0000313" key="6">
    <source>
        <dbReference type="EMBL" id="OYR58784.1"/>
    </source>
</evidence>
<feature type="domain" description="FAD-dependent oxidoreductase 2 FAD-binding" evidence="5">
    <location>
        <begin position="7"/>
        <end position="452"/>
    </location>
</feature>
<gene>
    <name evidence="6" type="ORF">DJ70_02080</name>
</gene>
<keyword evidence="3" id="KW-0560">Oxidoreductase</keyword>
<dbReference type="EMBL" id="NHPJ01000021">
    <property type="protein sequence ID" value="OYR58784.1"/>
    <property type="molecule type" value="Genomic_DNA"/>
</dbReference>
<dbReference type="InterPro" id="IPR009158">
    <property type="entry name" value="G3P_DH_GlpB_su"/>
</dbReference>
<evidence type="ECO:0000256" key="4">
    <source>
        <dbReference type="SAM" id="MobiDB-lite"/>
    </source>
</evidence>
<dbReference type="GO" id="GO:0004368">
    <property type="term" value="F:glycerol-3-phosphate dehydrogenase (quinone) activity"/>
    <property type="evidence" value="ECO:0007669"/>
    <property type="project" value="InterPro"/>
</dbReference>
<comment type="caution">
    <text evidence="6">The sequence shown here is derived from an EMBL/GenBank/DDBJ whole genome shotgun (WGS) entry which is preliminary data.</text>
</comment>
<evidence type="ECO:0000313" key="7">
    <source>
        <dbReference type="Proteomes" id="UP000216308"/>
    </source>
</evidence>
<evidence type="ECO:0000259" key="5">
    <source>
        <dbReference type="Pfam" id="PF00890"/>
    </source>
</evidence>
<evidence type="ECO:0000256" key="1">
    <source>
        <dbReference type="ARBA" id="ARBA00022630"/>
    </source>
</evidence>
<dbReference type="SUPFAM" id="SSF51905">
    <property type="entry name" value="FAD/NAD(P)-binding domain"/>
    <property type="match status" value="1"/>
</dbReference>
<dbReference type="AlphaFoldDB" id="A0A256IQG1"/>
<sequence>MAIDSEVLVVGGGIAGITAAIAAAREGADTRLVSHKASTLRQASGLIDALGYLPATEPAKPLREGPPTAGRNLDPDEWPDPEGPLADPFEAIDRLPEDHPYRLVGADALREGLDLFDDLVGDAYLGGHTDRNALVPTFGGSVKPTARYPASAAAGIASDDRPALIVGFRSLTEYDARTFADRLAAAGVPFDVAGAEVEFAEAFRADAKITRLAKALDRDEPIDGTPAREALAKAVGPHLHDVVDGEGGVDRVERVGFPAFLGDDHPAEVRAELADRLGADVFEIPMGPPSLPGLRLEDLLYDALDDAGVRFETGTPAVGYEVDADGGGGSGGDGDGDRIDHLVMDRKGSEVPYGAEAVVLATGGLVGKGLDSDRDGVREPVLDLHVPQPADRYEWFVDDAFGEQPYARFGVRPDERLRPLDESGEVAYGNVRVAGAVVGGADVAREKSASGVSLATGLVAGREAAREVRQ</sequence>
<dbReference type="PIRSF" id="PIRSF000141">
    <property type="entry name" value="Anaerobic_G3P_dh"/>
    <property type="match status" value="1"/>
</dbReference>
<dbReference type="NCBIfam" id="NF003722">
    <property type="entry name" value="PRK05329.1-5"/>
    <property type="match status" value="1"/>
</dbReference>
<evidence type="ECO:0000256" key="3">
    <source>
        <dbReference type="ARBA" id="ARBA00023002"/>
    </source>
</evidence>
<reference evidence="6 7" key="1">
    <citation type="journal article" date="2014" name="Front. Microbiol.">
        <title>Population and genomic analysis of the genus Halorubrum.</title>
        <authorList>
            <person name="Fullmer M.S."/>
            <person name="Soucy S.M."/>
            <person name="Swithers K.S."/>
            <person name="Makkay A.M."/>
            <person name="Wheeler R."/>
            <person name="Ventosa A."/>
            <person name="Gogarten J.P."/>
            <person name="Papke R.T."/>
        </authorList>
    </citation>
    <scope>NUCLEOTIDE SEQUENCE [LARGE SCALE GENOMIC DNA]</scope>
    <source>
        <strain evidence="6 7">Cb34</strain>
    </source>
</reference>
<keyword evidence="1" id="KW-0285">Flavoprotein</keyword>
<proteinExistence type="predicted"/>
<dbReference type="Gene3D" id="3.50.50.60">
    <property type="entry name" value="FAD/NAD(P)-binding domain"/>
    <property type="match status" value="1"/>
</dbReference>
<keyword evidence="7" id="KW-1185">Reference proteome</keyword>
<accession>A0A256IQG1</accession>
<name>A0A256IQG1_9EURY</name>
<protein>
    <submittedName>
        <fullName evidence="6">Anaerobic glycerol-3-phosphate dehydrogenase subunit B</fullName>
    </submittedName>
</protein>
<dbReference type="Pfam" id="PF00890">
    <property type="entry name" value="FAD_binding_2"/>
    <property type="match status" value="1"/>
</dbReference>
<dbReference type="OrthoDB" id="197288at2157"/>
<evidence type="ECO:0000256" key="2">
    <source>
        <dbReference type="ARBA" id="ARBA00022643"/>
    </source>
</evidence>
<dbReference type="InterPro" id="IPR036188">
    <property type="entry name" value="FAD/NAD-bd_sf"/>
</dbReference>
<organism evidence="6 7">
    <name type="scientific">Halorubrum halodurans</name>
    <dbReference type="NCBI Taxonomy" id="1383851"/>
    <lineage>
        <taxon>Archaea</taxon>
        <taxon>Methanobacteriati</taxon>
        <taxon>Methanobacteriota</taxon>
        <taxon>Stenosarchaea group</taxon>
        <taxon>Halobacteria</taxon>
        <taxon>Halobacteriales</taxon>
        <taxon>Haloferacaceae</taxon>
        <taxon>Halorubrum</taxon>
    </lineage>
</organism>